<keyword evidence="3" id="KW-0862">Zinc</keyword>
<dbReference type="InterPro" id="IPR013083">
    <property type="entry name" value="Znf_RING/FYVE/PHD"/>
</dbReference>
<keyword evidence="2 4" id="KW-0863">Zinc-finger</keyword>
<dbReference type="SMART" id="SM00184">
    <property type="entry name" value="RING"/>
    <property type="match status" value="1"/>
</dbReference>
<dbReference type="PROSITE" id="PS50089">
    <property type="entry name" value="ZF_RING_2"/>
    <property type="match status" value="1"/>
</dbReference>
<evidence type="ECO:0000256" key="2">
    <source>
        <dbReference type="ARBA" id="ARBA00022771"/>
    </source>
</evidence>
<evidence type="ECO:0000256" key="5">
    <source>
        <dbReference type="SAM" id="MobiDB-lite"/>
    </source>
</evidence>
<dbReference type="HOGENOM" id="CLU_721829_0_0_1"/>
<feature type="compositionally biased region" description="Polar residues" evidence="5">
    <location>
        <begin position="12"/>
        <end position="24"/>
    </location>
</feature>
<evidence type="ECO:0000256" key="4">
    <source>
        <dbReference type="PROSITE-ProRule" id="PRU00175"/>
    </source>
</evidence>
<proteinExistence type="predicted"/>
<dbReference type="AlphaFoldDB" id="A0A067NAL5"/>
<protein>
    <recommendedName>
        <fullName evidence="6">RING-type domain-containing protein</fullName>
    </recommendedName>
</protein>
<dbReference type="EMBL" id="KL198011">
    <property type="protein sequence ID" value="KDQ25093.1"/>
    <property type="molecule type" value="Genomic_DNA"/>
</dbReference>
<evidence type="ECO:0000313" key="8">
    <source>
        <dbReference type="Proteomes" id="UP000027073"/>
    </source>
</evidence>
<dbReference type="InterPro" id="IPR001841">
    <property type="entry name" value="Znf_RING"/>
</dbReference>
<accession>A0A067NAL5</accession>
<dbReference type="Pfam" id="PF14634">
    <property type="entry name" value="zf-RING_5"/>
    <property type="match status" value="1"/>
</dbReference>
<evidence type="ECO:0000256" key="3">
    <source>
        <dbReference type="ARBA" id="ARBA00022833"/>
    </source>
</evidence>
<dbReference type="GO" id="GO:0008270">
    <property type="term" value="F:zinc ion binding"/>
    <property type="evidence" value="ECO:0007669"/>
    <property type="project" value="UniProtKB-KW"/>
</dbReference>
<dbReference type="PROSITE" id="PS00518">
    <property type="entry name" value="ZF_RING_1"/>
    <property type="match status" value="1"/>
</dbReference>
<evidence type="ECO:0000256" key="1">
    <source>
        <dbReference type="ARBA" id="ARBA00022723"/>
    </source>
</evidence>
<dbReference type="InterPro" id="IPR017907">
    <property type="entry name" value="Znf_RING_CS"/>
</dbReference>
<dbReference type="Gene3D" id="3.30.40.10">
    <property type="entry name" value="Zinc/RING finger domain, C3HC4 (zinc finger)"/>
    <property type="match status" value="1"/>
</dbReference>
<reference evidence="8" key="1">
    <citation type="journal article" date="2014" name="Proc. Natl. Acad. Sci. U.S.A.">
        <title>Extensive sampling of basidiomycete genomes demonstrates inadequacy of the white-rot/brown-rot paradigm for wood decay fungi.</title>
        <authorList>
            <person name="Riley R."/>
            <person name="Salamov A.A."/>
            <person name="Brown D.W."/>
            <person name="Nagy L.G."/>
            <person name="Floudas D."/>
            <person name="Held B.W."/>
            <person name="Levasseur A."/>
            <person name="Lombard V."/>
            <person name="Morin E."/>
            <person name="Otillar R."/>
            <person name="Lindquist E.A."/>
            <person name="Sun H."/>
            <person name="LaButti K.M."/>
            <person name="Schmutz J."/>
            <person name="Jabbour D."/>
            <person name="Luo H."/>
            <person name="Baker S.E."/>
            <person name="Pisabarro A.G."/>
            <person name="Walton J.D."/>
            <person name="Blanchette R.A."/>
            <person name="Henrissat B."/>
            <person name="Martin F."/>
            <person name="Cullen D."/>
            <person name="Hibbett D.S."/>
            <person name="Grigoriev I.V."/>
        </authorList>
    </citation>
    <scope>NUCLEOTIDE SEQUENCE [LARGE SCALE GENOMIC DNA]</scope>
    <source>
        <strain evidence="8">PC15</strain>
    </source>
</reference>
<feature type="domain" description="RING-type" evidence="6">
    <location>
        <begin position="173"/>
        <end position="217"/>
    </location>
</feature>
<evidence type="ECO:0000259" key="6">
    <source>
        <dbReference type="PROSITE" id="PS50089"/>
    </source>
</evidence>
<dbReference type="SUPFAM" id="SSF57850">
    <property type="entry name" value="RING/U-box"/>
    <property type="match status" value="1"/>
</dbReference>
<sequence>MSVPAGSGTIAPLTSPTGTGSPHGNKQWEDILEEMRCHLQDAERLAEEHHKMTNELLDLQMVGWLRKVQLPLIYAPQHHQTLQNRYQSDICIPKQDTAELQWMLEEQQKHSNTLRADLFTSRAALKESIRERDTDAARQQEERSRCTANATQLEKERLRFASTEREVYQSLICGICIDADGLLDTDGDDSMIVTRCGHIFCKTCLKGAENTVCPFCRSTKGTFPKAISVPGIRSALRAFKGHQTARRVERKTKLFNKCTARASQLTGSNFHRDMLDKLGLGGMSSDESDGGEEPVPTVCQVPWRSPHITKLLHELDDTGSPAERQHVVHAMPSSSKAVPCLPRNFYEAKWLSSLSKEKRRILAIQKSVDFPQTEDTLMDDDTM</sequence>
<organism evidence="7 8">
    <name type="scientific">Pleurotus ostreatus (strain PC15)</name>
    <name type="common">Oyster mushroom</name>
    <dbReference type="NCBI Taxonomy" id="1137138"/>
    <lineage>
        <taxon>Eukaryota</taxon>
        <taxon>Fungi</taxon>
        <taxon>Dikarya</taxon>
        <taxon>Basidiomycota</taxon>
        <taxon>Agaricomycotina</taxon>
        <taxon>Agaricomycetes</taxon>
        <taxon>Agaricomycetidae</taxon>
        <taxon>Agaricales</taxon>
        <taxon>Pleurotineae</taxon>
        <taxon>Pleurotaceae</taxon>
        <taxon>Pleurotus</taxon>
    </lineage>
</organism>
<dbReference type="Proteomes" id="UP000027073">
    <property type="component" value="Unassembled WGS sequence"/>
</dbReference>
<feature type="region of interest" description="Disordered" evidence="5">
    <location>
        <begin position="1"/>
        <end position="26"/>
    </location>
</feature>
<gene>
    <name evidence="7" type="ORF">PLEOSDRAFT_170028</name>
</gene>
<dbReference type="VEuPathDB" id="FungiDB:PLEOSDRAFT_170028"/>
<keyword evidence="1" id="KW-0479">Metal-binding</keyword>
<evidence type="ECO:0000313" key="7">
    <source>
        <dbReference type="EMBL" id="KDQ25093.1"/>
    </source>
</evidence>
<dbReference type="InParanoid" id="A0A067NAL5"/>
<name>A0A067NAL5_PLEO1</name>